<accession>A0ABS4Y7M2</accession>
<dbReference type="EMBL" id="JAGIOH010000001">
    <property type="protein sequence ID" value="MBP2404783.1"/>
    <property type="molecule type" value="Genomic_DNA"/>
</dbReference>
<gene>
    <name evidence="3" type="ORF">JO379_004252</name>
</gene>
<comment type="caution">
    <text evidence="3">The sequence shown here is derived from an EMBL/GenBank/DDBJ whole genome shotgun (WGS) entry which is preliminary data.</text>
</comment>
<feature type="chain" id="PRO_5046660241" description="Secreted protein" evidence="2">
    <location>
        <begin position="24"/>
        <end position="96"/>
    </location>
</feature>
<evidence type="ECO:0000313" key="3">
    <source>
        <dbReference type="EMBL" id="MBP2404783.1"/>
    </source>
</evidence>
<feature type="region of interest" description="Disordered" evidence="1">
    <location>
        <begin position="24"/>
        <end position="53"/>
    </location>
</feature>
<keyword evidence="4" id="KW-1185">Reference proteome</keyword>
<proteinExistence type="predicted"/>
<feature type="signal peptide" evidence="2">
    <location>
        <begin position="1"/>
        <end position="23"/>
    </location>
</feature>
<dbReference type="GeneID" id="91571121"/>
<evidence type="ECO:0000313" key="4">
    <source>
        <dbReference type="Proteomes" id="UP001519291"/>
    </source>
</evidence>
<organism evidence="3 4">
    <name type="scientific">Streptomyces syringium</name>
    <dbReference type="NCBI Taxonomy" id="76729"/>
    <lineage>
        <taxon>Bacteria</taxon>
        <taxon>Bacillati</taxon>
        <taxon>Actinomycetota</taxon>
        <taxon>Actinomycetes</taxon>
        <taxon>Kitasatosporales</taxon>
        <taxon>Streptomycetaceae</taxon>
        <taxon>Streptomyces</taxon>
    </lineage>
</organism>
<dbReference type="RefSeq" id="WP_130879580.1">
    <property type="nucleotide sequence ID" value="NZ_JAGIOH010000001.1"/>
</dbReference>
<reference evidence="3 4" key="1">
    <citation type="submission" date="2021-03" db="EMBL/GenBank/DDBJ databases">
        <title>Sequencing the genomes of 1000 actinobacteria strains.</title>
        <authorList>
            <person name="Klenk H.-P."/>
        </authorList>
    </citation>
    <scope>NUCLEOTIDE SEQUENCE [LARGE SCALE GENOMIC DNA]</scope>
    <source>
        <strain evidence="3 4">DSM 41480</strain>
    </source>
</reference>
<evidence type="ECO:0000256" key="1">
    <source>
        <dbReference type="SAM" id="MobiDB-lite"/>
    </source>
</evidence>
<dbReference type="Proteomes" id="UP001519291">
    <property type="component" value="Unassembled WGS sequence"/>
</dbReference>
<sequence>MIKRIAAAAVLAGAALTMTAASASAVPTPVPPPNATAGDVVTPPPGMAKDGNPQTSIYPGATDELGKLQQLEKLNELGQLNQVTGALTPIFGILPL</sequence>
<keyword evidence="2" id="KW-0732">Signal</keyword>
<name>A0ABS4Y7M2_9ACTN</name>
<evidence type="ECO:0000256" key="2">
    <source>
        <dbReference type="SAM" id="SignalP"/>
    </source>
</evidence>
<protein>
    <recommendedName>
        <fullName evidence="5">Secreted protein</fullName>
    </recommendedName>
</protein>
<evidence type="ECO:0008006" key="5">
    <source>
        <dbReference type="Google" id="ProtNLM"/>
    </source>
</evidence>